<reference evidence="3" key="2">
    <citation type="submission" date="2015-11" db="EMBL/GenBank/DDBJ databases">
        <authorList>
            <person name="Zhang Y."/>
            <person name="Guo Z."/>
        </authorList>
    </citation>
    <scope>NUCLEOTIDE SEQUENCE</scope>
</reference>
<dbReference type="STRING" id="6211.A0A068YC34"/>
<feature type="region of interest" description="Disordered" evidence="1">
    <location>
        <begin position="1"/>
        <end position="107"/>
    </location>
</feature>
<evidence type="ECO:0000259" key="2">
    <source>
        <dbReference type="Pfam" id="PF12473"/>
    </source>
</evidence>
<feature type="region of interest" description="Disordered" evidence="1">
    <location>
        <begin position="940"/>
        <end position="980"/>
    </location>
</feature>
<feature type="compositionally biased region" description="Polar residues" evidence="1">
    <location>
        <begin position="68"/>
        <end position="85"/>
    </location>
</feature>
<feature type="compositionally biased region" description="Polar residues" evidence="1">
    <location>
        <begin position="995"/>
        <end position="1008"/>
    </location>
</feature>
<feature type="region of interest" description="Disordered" evidence="1">
    <location>
        <begin position="459"/>
        <end position="482"/>
    </location>
</feature>
<dbReference type="Proteomes" id="UP000017246">
    <property type="component" value="Unassembled WGS sequence"/>
</dbReference>
<feature type="compositionally biased region" description="Polar residues" evidence="1">
    <location>
        <begin position="199"/>
        <end position="217"/>
    </location>
</feature>
<evidence type="ECO:0000256" key="1">
    <source>
        <dbReference type="SAM" id="MobiDB-lite"/>
    </source>
</evidence>
<feature type="compositionally biased region" description="Polar residues" evidence="1">
    <location>
        <begin position="468"/>
        <end position="482"/>
    </location>
</feature>
<dbReference type="eggNOG" id="KOG0241">
    <property type="taxonomic scope" value="Eukaryota"/>
</dbReference>
<reference evidence="3" key="1">
    <citation type="journal article" date="2013" name="Nature">
        <title>The genomes of four tapeworm species reveal adaptations to parasitism.</title>
        <authorList>
            <person name="Tsai I.J."/>
            <person name="Zarowiecki M."/>
            <person name="Holroyd N."/>
            <person name="Garciarrubio A."/>
            <person name="Sanchez-Flores A."/>
            <person name="Brooks K.L."/>
            <person name="Tracey A."/>
            <person name="Bobes R.J."/>
            <person name="Fragoso G."/>
            <person name="Sciutto E."/>
            <person name="Aslett M."/>
            <person name="Beasley H."/>
            <person name="Bennett H.M."/>
            <person name="Cai J."/>
            <person name="Camicia F."/>
            <person name="Clark R."/>
            <person name="Cucher M."/>
            <person name="De Silva N."/>
            <person name="Day T.A."/>
            <person name="Deplazes P."/>
            <person name="Estrada K."/>
            <person name="Fernandez C."/>
            <person name="Holland P.W."/>
            <person name="Hou J."/>
            <person name="Hu S."/>
            <person name="Huckvale T."/>
            <person name="Hung S.S."/>
            <person name="Kamenetzky L."/>
            <person name="Keane J.A."/>
            <person name="Kiss F."/>
            <person name="Koziol U."/>
            <person name="Lambert O."/>
            <person name="Liu K."/>
            <person name="Luo X."/>
            <person name="Luo Y."/>
            <person name="Macchiaroli N."/>
            <person name="Nichol S."/>
            <person name="Paps J."/>
            <person name="Parkinson J."/>
            <person name="Pouchkina-Stantcheva N."/>
            <person name="Riddiford N."/>
            <person name="Rosenzvit M."/>
            <person name="Salinas G."/>
            <person name="Wasmuth J.D."/>
            <person name="Zamanian M."/>
            <person name="Zheng Y."/>
            <person name="Cai X."/>
            <person name="Soberon X."/>
            <person name="Olson P.D."/>
            <person name="Laclette J.P."/>
            <person name="Brehm K."/>
            <person name="Berriman M."/>
            <person name="Garciarrubio A."/>
            <person name="Bobes R.J."/>
            <person name="Fragoso G."/>
            <person name="Sanchez-Flores A."/>
            <person name="Estrada K."/>
            <person name="Cevallos M.A."/>
            <person name="Morett E."/>
            <person name="Gonzalez V."/>
            <person name="Portillo T."/>
            <person name="Ochoa-Leyva A."/>
            <person name="Jose M.V."/>
            <person name="Sciutto E."/>
            <person name="Landa A."/>
            <person name="Jimenez L."/>
            <person name="Valdes V."/>
            <person name="Carrero J.C."/>
            <person name="Larralde C."/>
            <person name="Morales-Montor J."/>
            <person name="Limon-Lason J."/>
            <person name="Soberon X."/>
            <person name="Laclette J.P."/>
        </authorList>
    </citation>
    <scope>NUCLEOTIDE SEQUENCE [LARGE SCALE GENOMIC DNA]</scope>
</reference>
<dbReference type="OMA" id="HKWCNAM"/>
<evidence type="ECO:0000313" key="3">
    <source>
        <dbReference type="EMBL" id="CDS39782.1"/>
    </source>
</evidence>
<organism evidence="3 4">
    <name type="scientific">Echinococcus multilocularis</name>
    <name type="common">Fox tapeworm</name>
    <dbReference type="NCBI Taxonomy" id="6211"/>
    <lineage>
        <taxon>Eukaryota</taxon>
        <taxon>Metazoa</taxon>
        <taxon>Spiralia</taxon>
        <taxon>Lophotrochozoa</taxon>
        <taxon>Platyhelminthes</taxon>
        <taxon>Cestoda</taxon>
        <taxon>Eucestoda</taxon>
        <taxon>Cyclophyllidea</taxon>
        <taxon>Taeniidae</taxon>
        <taxon>Echinococcus</taxon>
    </lineage>
</organism>
<protein>
    <submittedName>
        <fullName evidence="3">Kinesin</fullName>
    </submittedName>
</protein>
<feature type="region of interest" description="Disordered" evidence="1">
    <location>
        <begin position="196"/>
        <end position="226"/>
    </location>
</feature>
<evidence type="ECO:0000313" key="4">
    <source>
        <dbReference type="Proteomes" id="UP000017246"/>
    </source>
</evidence>
<feature type="region of interest" description="Disordered" evidence="1">
    <location>
        <begin position="994"/>
        <end position="1025"/>
    </location>
</feature>
<feature type="compositionally biased region" description="Polar residues" evidence="1">
    <location>
        <begin position="92"/>
        <end position="107"/>
    </location>
</feature>
<feature type="compositionally biased region" description="Basic and acidic residues" evidence="1">
    <location>
        <begin position="1014"/>
        <end position="1025"/>
    </location>
</feature>
<proteinExistence type="predicted"/>
<accession>A0A068YC34</accession>
<sequence length="1025" mass="115208">MSRRTLPTHQLGVNTPNETAEDNPTNDFSLSPNPKPIIRMRCRPVTKSNPNEPLAPRHLRRSPFASPASGSSVQRILDNQRSGPSTGLRGRNVTSSPLYPPSAFNSPRFNDSMGSFEEIREKLVQANLLAERANTLLKERRSNVQYHVSLQVPIHCLNQAKREHRQLQCEPVIELHRGGVRERSMSLARMQHNLRELESNQGENEDSGVSVSGSSNHTSERLPTRQQELCPKNGDLVLIGVANLYLRCLLFISEFAYQAPILSPQGEVSGRVSVELTTTICSEVSRSQQPGVSAGVSDLVDRELCDFGGNVLEVRVTIHEAIGIPHSFAKMILCHYQMLGVEEPIVVLPKRESFSAQAPPLDPTIREYERAERCVFDHKRTFHLPLNRQTLNSLADYALSIEVYGNLQEPKSNTLLRRITTNRVQSYLNTNRQIASQQLQRANSPPQIRTMKLRRYKSDLADKRKPSLQGSQTLAAGASPTNGLPNEVATRLAEDWLRVQRRVDFWVSIEELMEDGNFKKVPVIPSSDVKTGGIYQLRQGLNRRIRVLIRPNDLSQRDRGVLPLFCETVSKVSVGCVTRSVTDFENGLSHYPKSHNAPDSYQEYDLETVRHKWCNAMDQWQSYLQSNLQALAKKREKKAADEAKEGYLLNRWVSSILERDAILVPAPGSNLPGATATEIPPPGLEQHTPLVFADLGDRTFNKPLKVGAYSYLEGEEAALKEGKAFVTLPLIKTYATLIGALASWDSNLHESDLLNKITPPSERIYLIVKVHILVSKPTLMTLVLRKRICVRICKRSALSNLFKSPFSRMVSNEKEMLWTGVAYQFVAGIPQMAPHALNSSTVEMEKEETTSAESLVGQYMRTIQSVSSELYLDGLRQEVALQEALATNQQKHQPFDLENLGLANHESDLSEGNLSRSRSFTDKPKRLLWFDTLRQRSQTRRKPSPYFNLSRTHNRTDNSSMSPLFFQGRGETSRGISSADLDGTAVQQLVEDLRTSTVSRMNGPSASEEQMAWSRRDREKQRGAD</sequence>
<keyword evidence="4" id="KW-1185">Reference proteome</keyword>
<dbReference type="AlphaFoldDB" id="A0A068YC34"/>
<gene>
    <name evidence="3" type="ORF">EmuJ_000732900</name>
</gene>
<name>A0A068YC34_ECHMU</name>
<dbReference type="InterPro" id="IPR022164">
    <property type="entry name" value="Kinesin-like"/>
</dbReference>
<dbReference type="OrthoDB" id="3176171at2759"/>
<feature type="domain" description="Kinesin-like" evidence="2">
    <location>
        <begin position="735"/>
        <end position="796"/>
    </location>
</feature>
<feature type="compositionally biased region" description="Polar residues" evidence="1">
    <location>
        <begin position="947"/>
        <end position="962"/>
    </location>
</feature>
<feature type="compositionally biased region" description="Polar residues" evidence="1">
    <location>
        <begin position="1"/>
        <end position="32"/>
    </location>
</feature>
<dbReference type="EMBL" id="LN902842">
    <property type="protein sequence ID" value="CDS39782.1"/>
    <property type="molecule type" value="Genomic_DNA"/>
</dbReference>
<dbReference type="Pfam" id="PF12473">
    <property type="entry name" value="DUF3694"/>
    <property type="match status" value="1"/>
</dbReference>